<feature type="compositionally biased region" description="Basic residues" evidence="1">
    <location>
        <begin position="350"/>
        <end position="361"/>
    </location>
</feature>
<dbReference type="OrthoDB" id="10400199at2759"/>
<evidence type="ECO:0000256" key="2">
    <source>
        <dbReference type="SAM" id="SignalP"/>
    </source>
</evidence>
<sequence>MRPRLSAFILACVHLSLGSVKYTILPSSFVGQFGGSEEVKNVDQCSARAHRSNKIAFRVELKEKQMFCSMLEGFRSFEAKRGDNVRDYVLDTSKDASICYGKGEQNVIKLVSGACSAGRKGCGMLKDMNTYCQFVGRDIPNCVSGKGDTIDQAKCPEKHTFIGIEKEALLCCPPQTSFVKESNKKALCCPSNTQLEQEINGRAVCCSDGTKFQREENGKDLCCPKNTVLKGTSEGKPVCCPANYNLNQGWTHCCPEGFAFKQSFKKCVGIVSMAAKPPQTTDELKQHCTDKENSVPVKIENVDQNRDVPGFSRRDRKRRRADRPLRAEGALQDALDRGQQQNRLQQYEHHRQRAHVRRQGRTFREDAIEGPARSGHLVHRESAESPRERRLRRPDS</sequence>
<dbReference type="Proteomes" id="UP000298663">
    <property type="component" value="Unassembled WGS sequence"/>
</dbReference>
<accession>A0A4V5ZXT5</accession>
<reference evidence="3 4" key="2">
    <citation type="journal article" date="2019" name="G3 (Bethesda)">
        <title>Hybrid Assembly of the Genome of the Entomopathogenic Nematode Steinernema carpocapsae Identifies the X-Chromosome.</title>
        <authorList>
            <person name="Serra L."/>
            <person name="Macchietto M."/>
            <person name="Macias-Munoz A."/>
            <person name="McGill C.J."/>
            <person name="Rodriguez I.M."/>
            <person name="Rodriguez B."/>
            <person name="Murad R."/>
            <person name="Mortazavi A."/>
        </authorList>
    </citation>
    <scope>NUCLEOTIDE SEQUENCE [LARGE SCALE GENOMIC DNA]</scope>
    <source>
        <strain evidence="3 4">ALL</strain>
    </source>
</reference>
<proteinExistence type="predicted"/>
<evidence type="ECO:0000313" key="4">
    <source>
        <dbReference type="Proteomes" id="UP000298663"/>
    </source>
</evidence>
<gene>
    <name evidence="3" type="ORF">L596_028193</name>
</gene>
<dbReference type="AlphaFoldDB" id="A0A4V5ZXT5"/>
<feature type="region of interest" description="Disordered" evidence="1">
    <location>
        <begin position="303"/>
        <end position="396"/>
    </location>
</feature>
<reference evidence="3 4" key="1">
    <citation type="journal article" date="2015" name="Genome Biol.">
        <title>Comparative genomics of Steinernema reveals deeply conserved gene regulatory networks.</title>
        <authorList>
            <person name="Dillman A.R."/>
            <person name="Macchietto M."/>
            <person name="Porter C.F."/>
            <person name="Rogers A."/>
            <person name="Williams B."/>
            <person name="Antoshechkin I."/>
            <person name="Lee M.M."/>
            <person name="Goodwin Z."/>
            <person name="Lu X."/>
            <person name="Lewis E.E."/>
            <person name="Goodrich-Blair H."/>
            <person name="Stock S.P."/>
            <person name="Adams B.J."/>
            <person name="Sternberg P.W."/>
            <person name="Mortazavi A."/>
        </authorList>
    </citation>
    <scope>NUCLEOTIDE SEQUENCE [LARGE SCALE GENOMIC DNA]</scope>
    <source>
        <strain evidence="3 4">ALL</strain>
    </source>
</reference>
<keyword evidence="4" id="KW-1185">Reference proteome</keyword>
<name>A0A4V5ZXT5_STECR</name>
<dbReference type="EMBL" id="AZBU02000011">
    <property type="protein sequence ID" value="TKR61025.1"/>
    <property type="molecule type" value="Genomic_DNA"/>
</dbReference>
<evidence type="ECO:0000313" key="3">
    <source>
        <dbReference type="EMBL" id="TKR61025.1"/>
    </source>
</evidence>
<feature type="signal peptide" evidence="2">
    <location>
        <begin position="1"/>
        <end position="18"/>
    </location>
</feature>
<organism evidence="3 4">
    <name type="scientific">Steinernema carpocapsae</name>
    <name type="common">Entomopathogenic nematode</name>
    <dbReference type="NCBI Taxonomy" id="34508"/>
    <lineage>
        <taxon>Eukaryota</taxon>
        <taxon>Metazoa</taxon>
        <taxon>Ecdysozoa</taxon>
        <taxon>Nematoda</taxon>
        <taxon>Chromadorea</taxon>
        <taxon>Rhabditida</taxon>
        <taxon>Tylenchina</taxon>
        <taxon>Panagrolaimomorpha</taxon>
        <taxon>Strongyloidoidea</taxon>
        <taxon>Steinernematidae</taxon>
        <taxon>Steinernema</taxon>
    </lineage>
</organism>
<keyword evidence="2" id="KW-0732">Signal</keyword>
<protein>
    <submittedName>
        <fullName evidence="3">Uncharacterized protein</fullName>
    </submittedName>
</protein>
<feature type="compositionally biased region" description="Basic and acidic residues" evidence="1">
    <location>
        <begin position="378"/>
        <end position="396"/>
    </location>
</feature>
<comment type="caution">
    <text evidence="3">The sequence shown here is derived from an EMBL/GenBank/DDBJ whole genome shotgun (WGS) entry which is preliminary data.</text>
</comment>
<feature type="chain" id="PRO_5020733156" evidence="2">
    <location>
        <begin position="19"/>
        <end position="396"/>
    </location>
</feature>
<evidence type="ECO:0000256" key="1">
    <source>
        <dbReference type="SAM" id="MobiDB-lite"/>
    </source>
</evidence>